<keyword evidence="2" id="KW-1185">Reference proteome</keyword>
<gene>
    <name evidence="1" type="ORF">VKT23_000078</name>
</gene>
<evidence type="ECO:0000313" key="2">
    <source>
        <dbReference type="Proteomes" id="UP001498398"/>
    </source>
</evidence>
<dbReference type="Proteomes" id="UP001498398">
    <property type="component" value="Unassembled WGS sequence"/>
</dbReference>
<sequence>MEIPEKIHLALPKVNNLWFRQEGMAQLERVKMYEKLAKIEERAKELISEGKMGGDDRNELFDWVGVTDGLEE</sequence>
<accession>A0ABR1K5N2</accession>
<dbReference type="EMBL" id="JBANRG010000001">
    <property type="protein sequence ID" value="KAK7471970.1"/>
    <property type="molecule type" value="Genomic_DNA"/>
</dbReference>
<name>A0ABR1K5N2_9AGAR</name>
<comment type="caution">
    <text evidence="1">The sequence shown here is derived from an EMBL/GenBank/DDBJ whole genome shotgun (WGS) entry which is preliminary data.</text>
</comment>
<evidence type="ECO:0000313" key="1">
    <source>
        <dbReference type="EMBL" id="KAK7471970.1"/>
    </source>
</evidence>
<proteinExistence type="predicted"/>
<reference evidence="1 2" key="1">
    <citation type="submission" date="2024-01" db="EMBL/GenBank/DDBJ databases">
        <title>A draft genome for the cacao thread blight pathogen Marasmiellus scandens.</title>
        <authorList>
            <person name="Baruah I.K."/>
            <person name="Leung J."/>
            <person name="Bukari Y."/>
            <person name="Amoako-Attah I."/>
            <person name="Meinhardt L.W."/>
            <person name="Bailey B.A."/>
            <person name="Cohen S.P."/>
        </authorList>
    </citation>
    <scope>NUCLEOTIDE SEQUENCE [LARGE SCALE GENOMIC DNA]</scope>
    <source>
        <strain evidence="1 2">GH-19</strain>
    </source>
</reference>
<protein>
    <submittedName>
        <fullName evidence="1">Uncharacterized protein</fullName>
    </submittedName>
</protein>
<organism evidence="1 2">
    <name type="scientific">Marasmiellus scandens</name>
    <dbReference type="NCBI Taxonomy" id="2682957"/>
    <lineage>
        <taxon>Eukaryota</taxon>
        <taxon>Fungi</taxon>
        <taxon>Dikarya</taxon>
        <taxon>Basidiomycota</taxon>
        <taxon>Agaricomycotina</taxon>
        <taxon>Agaricomycetes</taxon>
        <taxon>Agaricomycetidae</taxon>
        <taxon>Agaricales</taxon>
        <taxon>Marasmiineae</taxon>
        <taxon>Omphalotaceae</taxon>
        <taxon>Marasmiellus</taxon>
    </lineage>
</organism>